<feature type="region of interest" description="Disordered" evidence="6">
    <location>
        <begin position="623"/>
        <end position="662"/>
    </location>
</feature>
<dbReference type="Pfam" id="PF00072">
    <property type="entry name" value="Response_reg"/>
    <property type="match status" value="2"/>
</dbReference>
<feature type="domain" description="Histidine kinase" evidence="8">
    <location>
        <begin position="256"/>
        <end position="476"/>
    </location>
</feature>
<evidence type="ECO:0000256" key="6">
    <source>
        <dbReference type="SAM" id="MobiDB-lite"/>
    </source>
</evidence>
<dbReference type="Pfam" id="PF00512">
    <property type="entry name" value="HisKA"/>
    <property type="match status" value="1"/>
</dbReference>
<evidence type="ECO:0000259" key="9">
    <source>
        <dbReference type="PROSITE" id="PS50110"/>
    </source>
</evidence>
<dbReference type="InterPro" id="IPR003594">
    <property type="entry name" value="HATPase_dom"/>
</dbReference>
<dbReference type="CDD" id="cd17546">
    <property type="entry name" value="REC_hyHK_CKI1_RcsC-like"/>
    <property type="match status" value="1"/>
</dbReference>
<proteinExistence type="predicted"/>
<keyword evidence="7" id="KW-0812">Transmembrane</keyword>
<evidence type="ECO:0000256" key="7">
    <source>
        <dbReference type="SAM" id="Phobius"/>
    </source>
</evidence>
<dbReference type="Pfam" id="PF02518">
    <property type="entry name" value="HATPase_c"/>
    <property type="match status" value="1"/>
</dbReference>
<dbReference type="InterPro" id="IPR004358">
    <property type="entry name" value="Sig_transdc_His_kin-like_C"/>
</dbReference>
<dbReference type="SMART" id="SM00448">
    <property type="entry name" value="REC"/>
    <property type="match status" value="2"/>
</dbReference>
<sequence length="798" mass="87298">MGELAENPKGRKGISIFLRVSYVTTILLIGGICIVFYGEQQAQNRAISHYGLMVKCIGELDDALAQLAGRAAQVETLQDDAGVESVKKGLIFRQNAVKTEFERFRELWLSPETPESLRQSVYAADRYMRADDPFKQYRQITDTTDVENAETVDDLRWAGKVLFSIYDSFLNQTGAKVTQTILDSLKETTITQGRRVQTFLLTTIAVLLALGLFVFLPIDLLLWRALRKLDLAIAQARQESRKAKAAEKTKSEFLANMSHEIRTPMNGVLGMAELLARTDLSNKQRTFTDIIVKSGQALLTIINDILDFSKIDARQMQLNPAPFSLREAIEDIATLLSGSVAEKDLEMVVRYDPQLPDAFVGDVGRIRQILTNIIGNAVKFTDRGQIMVNIQGAASQDTADIRISVKDTGPGIPADKLGIIFDKFSQVDGSSTRKFEGTGLGLAIAAGLVELMGGRIGVESAVGKGSNFWLELKLPISRATEHARPETPVDINGARIILVDGNRMSQDVAREQLRSWSFDCAAVESIPLATGLARKSAELGLPPGLIILDTPVPEEAAGQLRTALAATPPIAEIPILLMTAVDHVGTAELCERLGITGYVTKPVRASYLLETITAILTNKATGHKQPAAGLEPAPEENGTARAADRPVVSGNAHPEPAPQRTGQPSIDILVAEDNEVNQMVFDHMLGETGYAFRIANDGQEAVELWRELKPRLILMDVSMPRMNGYQATTHIRKQEAVEGEHTPIIGVTAHALKDDRARCLEAGMDDYMPKPISPEKLAQKIEAWLAETDEAGTYRDTA</sequence>
<comment type="catalytic activity">
    <reaction evidence="1">
        <text>ATP + protein L-histidine = ADP + protein N-phospho-L-histidine.</text>
        <dbReference type="EC" id="2.7.13.3"/>
    </reaction>
</comment>
<dbReference type="InterPro" id="IPR005467">
    <property type="entry name" value="His_kinase_dom"/>
</dbReference>
<dbReference type="PRINTS" id="PR00344">
    <property type="entry name" value="BCTRLSENSOR"/>
</dbReference>
<reference evidence="10" key="1">
    <citation type="submission" date="2022-11" db="EMBL/GenBank/DDBJ databases">
        <title>Hoeflea poritis sp. nov., isolated from scleractinian coral Porites lutea.</title>
        <authorList>
            <person name="Zhang G."/>
            <person name="Wei Q."/>
            <person name="Cai L."/>
        </authorList>
    </citation>
    <scope>NUCLEOTIDE SEQUENCE</scope>
    <source>
        <strain evidence="10">E7-10</strain>
    </source>
</reference>
<feature type="transmembrane region" description="Helical" evidence="7">
    <location>
        <begin position="16"/>
        <end position="37"/>
    </location>
</feature>
<dbReference type="EC" id="2.7.13.3" evidence="2"/>
<dbReference type="SUPFAM" id="SSF47384">
    <property type="entry name" value="Homodimeric domain of signal transducing histidine kinase"/>
    <property type="match status" value="1"/>
</dbReference>
<keyword evidence="7" id="KW-0472">Membrane</keyword>
<dbReference type="InterPro" id="IPR001789">
    <property type="entry name" value="Sig_transdc_resp-reg_receiver"/>
</dbReference>
<organism evidence="10 11">
    <name type="scientific">Hoeflea poritis</name>
    <dbReference type="NCBI Taxonomy" id="2993659"/>
    <lineage>
        <taxon>Bacteria</taxon>
        <taxon>Pseudomonadati</taxon>
        <taxon>Pseudomonadota</taxon>
        <taxon>Alphaproteobacteria</taxon>
        <taxon>Hyphomicrobiales</taxon>
        <taxon>Rhizobiaceae</taxon>
        <taxon>Hoeflea</taxon>
    </lineage>
</organism>
<feature type="modified residue" description="4-aspartylphosphate" evidence="5">
    <location>
        <position position="549"/>
    </location>
</feature>
<feature type="modified residue" description="4-aspartylphosphate" evidence="5">
    <location>
        <position position="716"/>
    </location>
</feature>
<feature type="transmembrane region" description="Helical" evidence="7">
    <location>
        <begin position="199"/>
        <end position="223"/>
    </location>
</feature>
<dbReference type="PANTHER" id="PTHR45339">
    <property type="entry name" value="HYBRID SIGNAL TRANSDUCTION HISTIDINE KINASE J"/>
    <property type="match status" value="1"/>
</dbReference>
<dbReference type="EMBL" id="JAPJZH010000005">
    <property type="protein sequence ID" value="MDA4845656.1"/>
    <property type="molecule type" value="Genomic_DNA"/>
</dbReference>
<keyword evidence="11" id="KW-1185">Reference proteome</keyword>
<dbReference type="SMART" id="SM00388">
    <property type="entry name" value="HisKA"/>
    <property type="match status" value="1"/>
</dbReference>
<evidence type="ECO:0000256" key="4">
    <source>
        <dbReference type="ARBA" id="ARBA00023012"/>
    </source>
</evidence>
<evidence type="ECO:0000256" key="5">
    <source>
        <dbReference type="PROSITE-ProRule" id="PRU00169"/>
    </source>
</evidence>
<dbReference type="CDD" id="cd00082">
    <property type="entry name" value="HisKA"/>
    <property type="match status" value="1"/>
</dbReference>
<accession>A0ABT4VLS2</accession>
<dbReference type="Gene3D" id="3.40.50.2300">
    <property type="match status" value="2"/>
</dbReference>
<feature type="domain" description="Response regulatory" evidence="9">
    <location>
        <begin position="667"/>
        <end position="785"/>
    </location>
</feature>
<dbReference type="SMART" id="SM00387">
    <property type="entry name" value="HATPase_c"/>
    <property type="match status" value="1"/>
</dbReference>
<evidence type="ECO:0000313" key="11">
    <source>
        <dbReference type="Proteomes" id="UP001148313"/>
    </source>
</evidence>
<dbReference type="InterPro" id="IPR036890">
    <property type="entry name" value="HATPase_C_sf"/>
</dbReference>
<dbReference type="Gene3D" id="3.30.565.10">
    <property type="entry name" value="Histidine kinase-like ATPase, C-terminal domain"/>
    <property type="match status" value="1"/>
</dbReference>
<comment type="caution">
    <text evidence="10">The sequence shown here is derived from an EMBL/GenBank/DDBJ whole genome shotgun (WGS) entry which is preliminary data.</text>
</comment>
<evidence type="ECO:0000256" key="1">
    <source>
        <dbReference type="ARBA" id="ARBA00000085"/>
    </source>
</evidence>
<keyword evidence="3 5" id="KW-0597">Phosphoprotein</keyword>
<keyword evidence="4" id="KW-0902">Two-component regulatory system</keyword>
<evidence type="ECO:0000313" key="10">
    <source>
        <dbReference type="EMBL" id="MDA4845656.1"/>
    </source>
</evidence>
<protein>
    <recommendedName>
        <fullName evidence="2">histidine kinase</fullName>
        <ecNumber evidence="2">2.7.13.3</ecNumber>
    </recommendedName>
</protein>
<evidence type="ECO:0000256" key="3">
    <source>
        <dbReference type="ARBA" id="ARBA00022553"/>
    </source>
</evidence>
<dbReference type="SUPFAM" id="SSF55874">
    <property type="entry name" value="ATPase domain of HSP90 chaperone/DNA topoisomerase II/histidine kinase"/>
    <property type="match status" value="1"/>
</dbReference>
<dbReference type="RefSeq" id="WP_271089320.1">
    <property type="nucleotide sequence ID" value="NZ_JAPJZH010000005.1"/>
</dbReference>
<dbReference type="PANTHER" id="PTHR45339:SF1">
    <property type="entry name" value="HYBRID SIGNAL TRANSDUCTION HISTIDINE KINASE J"/>
    <property type="match status" value="1"/>
</dbReference>
<dbReference type="PROSITE" id="PS50110">
    <property type="entry name" value="RESPONSE_REGULATORY"/>
    <property type="match status" value="2"/>
</dbReference>
<dbReference type="Proteomes" id="UP001148313">
    <property type="component" value="Unassembled WGS sequence"/>
</dbReference>
<keyword evidence="7" id="KW-1133">Transmembrane helix</keyword>
<name>A0ABT4VLS2_9HYPH</name>
<dbReference type="CDD" id="cd16922">
    <property type="entry name" value="HATPase_EvgS-ArcB-TorS-like"/>
    <property type="match status" value="1"/>
</dbReference>
<dbReference type="Gene3D" id="1.10.287.130">
    <property type="match status" value="1"/>
</dbReference>
<dbReference type="PROSITE" id="PS50109">
    <property type="entry name" value="HIS_KIN"/>
    <property type="match status" value="1"/>
</dbReference>
<dbReference type="InterPro" id="IPR011006">
    <property type="entry name" value="CheY-like_superfamily"/>
</dbReference>
<dbReference type="InterPro" id="IPR003661">
    <property type="entry name" value="HisK_dim/P_dom"/>
</dbReference>
<evidence type="ECO:0000256" key="2">
    <source>
        <dbReference type="ARBA" id="ARBA00012438"/>
    </source>
</evidence>
<dbReference type="InterPro" id="IPR036097">
    <property type="entry name" value="HisK_dim/P_sf"/>
</dbReference>
<feature type="domain" description="Response regulatory" evidence="9">
    <location>
        <begin position="495"/>
        <end position="616"/>
    </location>
</feature>
<dbReference type="SUPFAM" id="SSF52172">
    <property type="entry name" value="CheY-like"/>
    <property type="match status" value="2"/>
</dbReference>
<gene>
    <name evidence="10" type="ORF">OOZ53_09875</name>
</gene>
<evidence type="ECO:0000259" key="8">
    <source>
        <dbReference type="PROSITE" id="PS50109"/>
    </source>
</evidence>